<comment type="caution">
    <text evidence="5">The sequence shown here is derived from an EMBL/GenBank/DDBJ whole genome shotgun (WGS) entry which is preliminary data.</text>
</comment>
<evidence type="ECO:0000313" key="5">
    <source>
        <dbReference type="EMBL" id="GAA2493617.1"/>
    </source>
</evidence>
<evidence type="ECO:0000256" key="1">
    <source>
        <dbReference type="ARBA" id="ARBA00011063"/>
    </source>
</evidence>
<proteinExistence type="inferred from homology"/>
<gene>
    <name evidence="5" type="ORF">GCM10009858_34520</name>
</gene>
<dbReference type="PRINTS" id="PR00719">
    <property type="entry name" value="LMWPTPASE"/>
</dbReference>
<dbReference type="Proteomes" id="UP001500730">
    <property type="component" value="Unassembled WGS sequence"/>
</dbReference>
<dbReference type="PANTHER" id="PTHR11717">
    <property type="entry name" value="LOW MOLECULAR WEIGHT PROTEIN TYROSINE PHOSPHATASE"/>
    <property type="match status" value="1"/>
</dbReference>
<protein>
    <submittedName>
        <fullName evidence="5">Protein-tyrosine-phosphatase</fullName>
    </submittedName>
</protein>
<keyword evidence="3" id="KW-0904">Protein phosphatase</keyword>
<keyword evidence="6" id="KW-1185">Reference proteome</keyword>
<dbReference type="RefSeq" id="WP_344256267.1">
    <property type="nucleotide sequence ID" value="NZ_BAAARE010000016.1"/>
</dbReference>
<dbReference type="Pfam" id="PF01451">
    <property type="entry name" value="LMWPc"/>
    <property type="match status" value="1"/>
</dbReference>
<dbReference type="InterPro" id="IPR036196">
    <property type="entry name" value="Ptyr_pPase_sf"/>
</dbReference>
<dbReference type="InterPro" id="IPR017867">
    <property type="entry name" value="Tyr_phospatase_low_mol_wt"/>
</dbReference>
<evidence type="ECO:0000259" key="4">
    <source>
        <dbReference type="SMART" id="SM00226"/>
    </source>
</evidence>
<dbReference type="PANTHER" id="PTHR11717:SF31">
    <property type="entry name" value="LOW MOLECULAR WEIGHT PROTEIN-TYROSINE-PHOSPHATASE ETP-RELATED"/>
    <property type="match status" value="1"/>
</dbReference>
<evidence type="ECO:0000256" key="3">
    <source>
        <dbReference type="ARBA" id="ARBA00022912"/>
    </source>
</evidence>
<name>A0ABN3M1E0_9MICO</name>
<comment type="similarity">
    <text evidence="1">Belongs to the low molecular weight phosphotyrosine protein phosphatase family.</text>
</comment>
<accession>A0ABN3M1E0</accession>
<dbReference type="InterPro" id="IPR023485">
    <property type="entry name" value="Ptyr_pPase"/>
</dbReference>
<dbReference type="EMBL" id="BAAARE010000016">
    <property type="protein sequence ID" value="GAA2493617.1"/>
    <property type="molecule type" value="Genomic_DNA"/>
</dbReference>
<reference evidence="5 6" key="1">
    <citation type="journal article" date="2019" name="Int. J. Syst. Evol. Microbiol.">
        <title>The Global Catalogue of Microorganisms (GCM) 10K type strain sequencing project: providing services to taxonomists for standard genome sequencing and annotation.</title>
        <authorList>
            <consortium name="The Broad Institute Genomics Platform"/>
            <consortium name="The Broad Institute Genome Sequencing Center for Infectious Disease"/>
            <person name="Wu L."/>
            <person name="Ma J."/>
        </authorList>
    </citation>
    <scope>NUCLEOTIDE SEQUENCE [LARGE SCALE GENOMIC DNA]</scope>
    <source>
        <strain evidence="5 6">JCM 16259</strain>
    </source>
</reference>
<organism evidence="5 6">
    <name type="scientific">Terrabacter carboxydivorans</name>
    <dbReference type="NCBI Taxonomy" id="619730"/>
    <lineage>
        <taxon>Bacteria</taxon>
        <taxon>Bacillati</taxon>
        <taxon>Actinomycetota</taxon>
        <taxon>Actinomycetes</taxon>
        <taxon>Micrococcales</taxon>
        <taxon>Intrasporangiaceae</taxon>
        <taxon>Terrabacter</taxon>
    </lineage>
</organism>
<evidence type="ECO:0000256" key="2">
    <source>
        <dbReference type="ARBA" id="ARBA00022801"/>
    </source>
</evidence>
<dbReference type="SMART" id="SM00226">
    <property type="entry name" value="LMWPc"/>
    <property type="match status" value="1"/>
</dbReference>
<dbReference type="SUPFAM" id="SSF52788">
    <property type="entry name" value="Phosphotyrosine protein phosphatases I"/>
    <property type="match status" value="1"/>
</dbReference>
<dbReference type="Gene3D" id="3.40.50.2300">
    <property type="match status" value="1"/>
</dbReference>
<dbReference type="InterPro" id="IPR050438">
    <property type="entry name" value="LMW_PTPase"/>
</dbReference>
<sequence>MLGDTPPNRGILFVCTGNICRSPYAERRMRQLLPETGIPIASAGTGALVGSDIEAETSERLRRLGADVTGFAARAVTPRLVDEAELVLTLTRAQRGDVARLHPAAMRRIFALGDFADLCRASQTWRPIVPSRPWLPQVVAEAAAARGTIAPGDPDEVDVVDPYRGSERTHDEAYDRIEDFLSVIVAALGSVASSSRADRIG</sequence>
<keyword evidence="2" id="KW-0378">Hydrolase</keyword>
<evidence type="ECO:0000313" key="6">
    <source>
        <dbReference type="Proteomes" id="UP001500730"/>
    </source>
</evidence>
<feature type="domain" description="Phosphotyrosine protein phosphatase I" evidence="4">
    <location>
        <begin position="9"/>
        <end position="187"/>
    </location>
</feature>